<dbReference type="Proteomes" id="UP000198287">
    <property type="component" value="Unassembled WGS sequence"/>
</dbReference>
<evidence type="ECO:0000256" key="1">
    <source>
        <dbReference type="SAM" id="MobiDB-lite"/>
    </source>
</evidence>
<dbReference type="PANTHER" id="PTHR21261:SF15">
    <property type="entry name" value="BEATEN PATH IIIA, ISOFORM D-RELATED"/>
    <property type="match status" value="1"/>
</dbReference>
<gene>
    <name evidence="4" type="ORF">Fcan01_22567</name>
</gene>
<feature type="compositionally biased region" description="Basic and acidic residues" evidence="1">
    <location>
        <begin position="243"/>
        <end position="265"/>
    </location>
</feature>
<evidence type="ECO:0000313" key="4">
    <source>
        <dbReference type="EMBL" id="OXA42745.1"/>
    </source>
</evidence>
<dbReference type="InterPro" id="IPR013783">
    <property type="entry name" value="Ig-like_fold"/>
</dbReference>
<evidence type="ECO:0000313" key="5">
    <source>
        <dbReference type="Proteomes" id="UP000198287"/>
    </source>
</evidence>
<evidence type="ECO:0000256" key="2">
    <source>
        <dbReference type="SAM" id="SignalP"/>
    </source>
</evidence>
<feature type="compositionally biased region" description="Polar residues" evidence="1">
    <location>
        <begin position="266"/>
        <end position="281"/>
    </location>
</feature>
<dbReference type="Gene3D" id="2.60.40.10">
    <property type="entry name" value="Immunoglobulins"/>
    <property type="match status" value="2"/>
</dbReference>
<dbReference type="FunFam" id="2.60.40.10:FF:000437">
    <property type="entry name" value="Beat-IIIc, isoform A"/>
    <property type="match status" value="1"/>
</dbReference>
<keyword evidence="2" id="KW-0732">Signal</keyword>
<dbReference type="AlphaFoldDB" id="A0A226DB15"/>
<dbReference type="InterPro" id="IPR013106">
    <property type="entry name" value="Ig_V-set"/>
</dbReference>
<keyword evidence="5" id="KW-1185">Reference proteome</keyword>
<reference evidence="4 5" key="1">
    <citation type="submission" date="2015-12" db="EMBL/GenBank/DDBJ databases">
        <title>The genome of Folsomia candida.</title>
        <authorList>
            <person name="Faddeeva A."/>
            <person name="Derks M.F."/>
            <person name="Anvar Y."/>
            <person name="Smit S."/>
            <person name="Van Straalen N."/>
            <person name="Roelofs D."/>
        </authorList>
    </citation>
    <scope>NUCLEOTIDE SEQUENCE [LARGE SCALE GENOMIC DNA]</scope>
    <source>
        <strain evidence="4 5">VU population</strain>
        <tissue evidence="4">Whole body</tissue>
    </source>
</reference>
<proteinExistence type="predicted"/>
<dbReference type="OrthoDB" id="10015491at2759"/>
<feature type="domain" description="Ig-like" evidence="3">
    <location>
        <begin position="3"/>
        <end position="120"/>
    </location>
</feature>
<dbReference type="PANTHER" id="PTHR21261">
    <property type="entry name" value="BEAT PROTEIN"/>
    <property type="match status" value="1"/>
</dbReference>
<dbReference type="OMA" id="YVRINCT"/>
<evidence type="ECO:0000259" key="3">
    <source>
        <dbReference type="PROSITE" id="PS50835"/>
    </source>
</evidence>
<dbReference type="SUPFAM" id="SSF48726">
    <property type="entry name" value="Immunoglobulin"/>
    <property type="match status" value="1"/>
</dbReference>
<comment type="caution">
    <text evidence="4">The sequence shown here is derived from an EMBL/GenBank/DDBJ whole genome shotgun (WGS) entry which is preliminary data.</text>
</comment>
<dbReference type="STRING" id="158441.A0A226DB15"/>
<feature type="chain" id="PRO_5012307865" evidence="2">
    <location>
        <begin position="22"/>
        <end position="309"/>
    </location>
</feature>
<organism evidence="4 5">
    <name type="scientific">Folsomia candida</name>
    <name type="common">Springtail</name>
    <dbReference type="NCBI Taxonomy" id="158441"/>
    <lineage>
        <taxon>Eukaryota</taxon>
        <taxon>Metazoa</taxon>
        <taxon>Ecdysozoa</taxon>
        <taxon>Arthropoda</taxon>
        <taxon>Hexapoda</taxon>
        <taxon>Collembola</taxon>
        <taxon>Entomobryomorpha</taxon>
        <taxon>Isotomoidea</taxon>
        <taxon>Isotomidae</taxon>
        <taxon>Proisotominae</taxon>
        <taxon>Folsomia</taxon>
    </lineage>
</organism>
<dbReference type="EMBL" id="LNIX01000025">
    <property type="protein sequence ID" value="OXA42745.1"/>
    <property type="molecule type" value="Genomic_DNA"/>
</dbReference>
<dbReference type="Pfam" id="PF07686">
    <property type="entry name" value="V-set"/>
    <property type="match status" value="1"/>
</dbReference>
<protein>
    <submittedName>
        <fullName evidence="4">Cell adhesion molecule 2</fullName>
    </submittedName>
</protein>
<accession>A0A226DB15</accession>
<dbReference type="PROSITE" id="PS50835">
    <property type="entry name" value="IG_LIKE"/>
    <property type="match status" value="1"/>
</dbReference>
<name>A0A226DB15_FOLCA</name>
<sequence length="309" mass="34090">MIPSWTLALYILAALWRGVSMLRLADLKIPSHTIRGQPVRLECHYDLEGEALYSVKWYKDQHEFFRFIVADNPPAQVVNLTGVNVDLPNSSDNTVTLKSVDLTGSGVYRCEVSGEAPTFQTVGESAQMIVVDLPDSGGPQIEGTRPRYGIGDTVRINCTSSRSRPAAKLAWFINADPVSQMLAEEALLRHFPVIIDDDGLETSILGLEFKVRHKHFKKGDLKMKCLATIANLYWRSNEESVEGDRPQKAPVLESRETFSPGKREASSSVGRTGQHPSNPTTLASLHHLTVTITTLCSLIVSSAFASDLR</sequence>
<dbReference type="GO" id="GO:0008045">
    <property type="term" value="P:motor neuron axon guidance"/>
    <property type="evidence" value="ECO:0007669"/>
    <property type="project" value="TreeGrafter"/>
</dbReference>
<feature type="signal peptide" evidence="2">
    <location>
        <begin position="1"/>
        <end position="21"/>
    </location>
</feature>
<dbReference type="InterPro" id="IPR036179">
    <property type="entry name" value="Ig-like_dom_sf"/>
</dbReference>
<dbReference type="InterPro" id="IPR007110">
    <property type="entry name" value="Ig-like_dom"/>
</dbReference>
<feature type="region of interest" description="Disordered" evidence="1">
    <location>
        <begin position="243"/>
        <end position="281"/>
    </location>
</feature>